<feature type="domain" description="Peptidase M24" evidence="6">
    <location>
        <begin position="146"/>
        <end position="347"/>
    </location>
</feature>
<accession>A0A2T0LAR0</accession>
<dbReference type="GO" id="GO:0008235">
    <property type="term" value="F:metalloexopeptidase activity"/>
    <property type="evidence" value="ECO:0007669"/>
    <property type="project" value="UniProtKB-ARBA"/>
</dbReference>
<dbReference type="FunFam" id="3.90.230.10:FF:000014">
    <property type="entry name" value="Aminopeptidase P family protein"/>
    <property type="match status" value="1"/>
</dbReference>
<reference evidence="8 9" key="1">
    <citation type="submission" date="2018-03" db="EMBL/GenBank/DDBJ databases">
        <title>Genomic Encyclopedia of Archaeal and Bacterial Type Strains, Phase II (KMG-II): from individual species to whole genera.</title>
        <authorList>
            <person name="Goeker M."/>
        </authorList>
    </citation>
    <scope>NUCLEOTIDE SEQUENCE [LARGE SCALE GENOMIC DNA]</scope>
    <source>
        <strain evidence="8 9">DSM 44946</strain>
    </source>
</reference>
<dbReference type="InterPro" id="IPR050659">
    <property type="entry name" value="Peptidase_M24B"/>
</dbReference>
<protein>
    <submittedName>
        <fullName evidence="8">Xaa-Pro aminopeptidase</fullName>
    </submittedName>
</protein>
<evidence type="ECO:0000256" key="5">
    <source>
        <dbReference type="ARBA" id="ARBA00023211"/>
    </source>
</evidence>
<dbReference type="InterPro" id="IPR000994">
    <property type="entry name" value="Pept_M24"/>
</dbReference>
<dbReference type="PRINTS" id="PR00599">
    <property type="entry name" value="MAPEPTIDASE"/>
</dbReference>
<dbReference type="InterPro" id="IPR001714">
    <property type="entry name" value="Pept_M24_MAP"/>
</dbReference>
<dbReference type="Proteomes" id="UP000237797">
    <property type="component" value="Unassembled WGS sequence"/>
</dbReference>
<evidence type="ECO:0000313" key="9">
    <source>
        <dbReference type="Proteomes" id="UP000237797"/>
    </source>
</evidence>
<comment type="caution">
    <text evidence="8">The sequence shown here is derived from an EMBL/GenBank/DDBJ whole genome shotgun (WGS) entry which is preliminary data.</text>
</comment>
<keyword evidence="8" id="KW-0031">Aminopeptidase</keyword>
<evidence type="ECO:0000313" key="8">
    <source>
        <dbReference type="EMBL" id="PRX38932.1"/>
    </source>
</evidence>
<evidence type="ECO:0000259" key="6">
    <source>
        <dbReference type="Pfam" id="PF00557"/>
    </source>
</evidence>
<dbReference type="CDD" id="cd01092">
    <property type="entry name" value="APP-like"/>
    <property type="match status" value="1"/>
</dbReference>
<dbReference type="GO" id="GO:0004177">
    <property type="term" value="F:aminopeptidase activity"/>
    <property type="evidence" value="ECO:0007669"/>
    <property type="project" value="UniProtKB-KW"/>
</dbReference>
<name>A0A2T0LAR0_9BACL</name>
<gene>
    <name evidence="8" type="ORF">CLV97_13333</name>
</gene>
<dbReference type="OrthoDB" id="9806388at2"/>
<dbReference type="RefSeq" id="WP_106346521.1">
    <property type="nucleotide sequence ID" value="NZ_PVNE01000033.1"/>
</dbReference>
<keyword evidence="8" id="KW-0645">Protease</keyword>
<evidence type="ECO:0000256" key="1">
    <source>
        <dbReference type="ARBA" id="ARBA00001936"/>
    </source>
</evidence>
<evidence type="ECO:0000256" key="4">
    <source>
        <dbReference type="ARBA" id="ARBA00022801"/>
    </source>
</evidence>
<dbReference type="GO" id="GO:0046872">
    <property type="term" value="F:metal ion binding"/>
    <property type="evidence" value="ECO:0007669"/>
    <property type="project" value="UniProtKB-KW"/>
</dbReference>
<dbReference type="InterPro" id="IPR036005">
    <property type="entry name" value="Creatinase/aminopeptidase-like"/>
</dbReference>
<evidence type="ECO:0000256" key="2">
    <source>
        <dbReference type="ARBA" id="ARBA00008766"/>
    </source>
</evidence>
<evidence type="ECO:0000259" key="7">
    <source>
        <dbReference type="Pfam" id="PF01321"/>
    </source>
</evidence>
<proteinExistence type="inferred from homology"/>
<keyword evidence="3" id="KW-0479">Metal-binding</keyword>
<dbReference type="SUPFAM" id="SSF53092">
    <property type="entry name" value="Creatinase/prolidase N-terminal domain"/>
    <property type="match status" value="1"/>
</dbReference>
<evidence type="ECO:0000256" key="3">
    <source>
        <dbReference type="ARBA" id="ARBA00022723"/>
    </source>
</evidence>
<dbReference type="PANTHER" id="PTHR46112">
    <property type="entry name" value="AMINOPEPTIDASE"/>
    <property type="match status" value="1"/>
</dbReference>
<dbReference type="Pfam" id="PF00557">
    <property type="entry name" value="Peptidase_M24"/>
    <property type="match status" value="1"/>
</dbReference>
<organism evidence="8 9">
    <name type="scientific">Planifilum fimeticola</name>
    <dbReference type="NCBI Taxonomy" id="201975"/>
    <lineage>
        <taxon>Bacteria</taxon>
        <taxon>Bacillati</taxon>
        <taxon>Bacillota</taxon>
        <taxon>Bacilli</taxon>
        <taxon>Bacillales</taxon>
        <taxon>Thermoactinomycetaceae</taxon>
        <taxon>Planifilum</taxon>
    </lineage>
</organism>
<dbReference type="Pfam" id="PF01321">
    <property type="entry name" value="Creatinase_N"/>
    <property type="match status" value="1"/>
</dbReference>
<dbReference type="AlphaFoldDB" id="A0A2T0LAR0"/>
<keyword evidence="9" id="KW-1185">Reference proteome</keyword>
<dbReference type="InterPro" id="IPR001131">
    <property type="entry name" value="Peptidase_M24B_aminopep-P_CS"/>
</dbReference>
<dbReference type="Gene3D" id="3.40.350.10">
    <property type="entry name" value="Creatinase/prolidase N-terminal domain"/>
    <property type="match status" value="1"/>
</dbReference>
<dbReference type="PROSITE" id="PS00491">
    <property type="entry name" value="PROLINE_PEPTIDASE"/>
    <property type="match status" value="1"/>
</dbReference>
<dbReference type="PANTHER" id="PTHR46112:SF10">
    <property type="entry name" value="DIPEPTIDASE YKVY-RELATED"/>
    <property type="match status" value="1"/>
</dbReference>
<comment type="similarity">
    <text evidence="2">Belongs to the peptidase M24B family.</text>
</comment>
<sequence>MNKKIKELSLWMKDKGIDLTLLTSTANILYLTRFHCDPHERLLGLFVPADEEPFLVCPLMEVQRAKEAGWKGEILGYGDAEDPWDHIRQIWDRRLKSAGTIAVEKEHLSHGRAERLLALNPGATLVPVEEKMYELRAIKDQEEIRLLAKAARLADYGVEIGIDALREGCTEIEIVAEIEYELKKKGVQGMSFSTTVLFGEKTALPHGVPGSRKLSSGDLVLFDLGVIVDGYCSDITRTVAYRRIDDSHRQIYETVLRAQQAALGRCSPGTPISEVDQAARKVITAAGYGDRFPHRVGHGLGLEVHEFPSMSASNDQTLREGMVFTVEPGIYIPGKGGVRIEDDVAITREGCDILTKFPKELRVVE</sequence>
<dbReference type="EMBL" id="PVNE01000033">
    <property type="protein sequence ID" value="PRX38932.1"/>
    <property type="molecule type" value="Genomic_DNA"/>
</dbReference>
<dbReference type="Gene3D" id="3.90.230.10">
    <property type="entry name" value="Creatinase/methionine aminopeptidase superfamily"/>
    <property type="match status" value="1"/>
</dbReference>
<keyword evidence="4" id="KW-0378">Hydrolase</keyword>
<comment type="cofactor">
    <cofactor evidence="1">
        <name>Mn(2+)</name>
        <dbReference type="ChEBI" id="CHEBI:29035"/>
    </cofactor>
</comment>
<keyword evidence="5" id="KW-0464">Manganese</keyword>
<feature type="domain" description="Creatinase N-terminal" evidence="7">
    <location>
        <begin position="5"/>
        <end position="138"/>
    </location>
</feature>
<dbReference type="SUPFAM" id="SSF55920">
    <property type="entry name" value="Creatinase/aminopeptidase"/>
    <property type="match status" value="1"/>
</dbReference>
<dbReference type="InterPro" id="IPR000587">
    <property type="entry name" value="Creatinase_N"/>
</dbReference>
<dbReference type="InterPro" id="IPR029149">
    <property type="entry name" value="Creatin/AminoP/Spt16_N"/>
</dbReference>